<dbReference type="InterPro" id="IPR003439">
    <property type="entry name" value="ABC_transporter-like_ATP-bd"/>
</dbReference>
<keyword evidence="8" id="KW-1185">Reference proteome</keyword>
<protein>
    <submittedName>
        <fullName evidence="7">ABC transporter ATP-binding protein</fullName>
    </submittedName>
</protein>
<dbReference type="Gene3D" id="3.40.50.300">
    <property type="entry name" value="P-loop containing nucleotide triphosphate hydrolases"/>
    <property type="match status" value="1"/>
</dbReference>
<dbReference type="GO" id="GO:0005524">
    <property type="term" value="F:ATP binding"/>
    <property type="evidence" value="ECO:0007669"/>
    <property type="project" value="UniProtKB-KW"/>
</dbReference>
<keyword evidence="2" id="KW-0813">Transport</keyword>
<accession>A0ABZ2KYB6</accession>
<dbReference type="PANTHER" id="PTHR43820:SF8">
    <property type="entry name" value="ABC TRANSPORTER SUBSTRATE-BINDING PROTEIN"/>
    <property type="match status" value="1"/>
</dbReference>
<dbReference type="InterPro" id="IPR017871">
    <property type="entry name" value="ABC_transporter-like_CS"/>
</dbReference>
<evidence type="ECO:0000313" key="8">
    <source>
        <dbReference type="Proteomes" id="UP001374803"/>
    </source>
</evidence>
<dbReference type="InterPro" id="IPR052156">
    <property type="entry name" value="BCAA_Transport_ATP-bd_LivF"/>
</dbReference>
<evidence type="ECO:0000313" key="7">
    <source>
        <dbReference type="EMBL" id="WXB03679.1"/>
    </source>
</evidence>
<gene>
    <name evidence="7" type="ORF">LVJ94_43090</name>
</gene>
<keyword evidence="3" id="KW-0547">Nucleotide-binding</keyword>
<keyword evidence="4 7" id="KW-0067">ATP-binding</keyword>
<keyword evidence="5" id="KW-0029">Amino-acid transport</keyword>
<proteinExistence type="inferred from homology"/>
<dbReference type="EMBL" id="CP089983">
    <property type="protein sequence ID" value="WXB03679.1"/>
    <property type="molecule type" value="Genomic_DNA"/>
</dbReference>
<evidence type="ECO:0000256" key="4">
    <source>
        <dbReference type="ARBA" id="ARBA00022840"/>
    </source>
</evidence>
<dbReference type="PROSITE" id="PS00211">
    <property type="entry name" value="ABC_TRANSPORTER_1"/>
    <property type="match status" value="1"/>
</dbReference>
<evidence type="ECO:0000256" key="2">
    <source>
        <dbReference type="ARBA" id="ARBA00022448"/>
    </source>
</evidence>
<dbReference type="Pfam" id="PF00005">
    <property type="entry name" value="ABC_tran"/>
    <property type="match status" value="1"/>
</dbReference>
<evidence type="ECO:0000259" key="6">
    <source>
        <dbReference type="PROSITE" id="PS50893"/>
    </source>
</evidence>
<dbReference type="PROSITE" id="PS50893">
    <property type="entry name" value="ABC_TRANSPORTER_2"/>
    <property type="match status" value="1"/>
</dbReference>
<sequence>MPAALSVLPQLAPPLLELERVEVVYDGIVVALRGVSLRVPPKSVVALLGPNGAGKSTTLKAASGVLAAERGEVRRGTVTFRGKPLRARSPSNLVREGLVQVLEGRHCFLHLTVEENLATGGFARRASRGELAAAIEHVYARFPRLREHRRRAAGHLSGGEQQMLAIGRALIANPVLLLLDEPSMGLAPKLVEEIFTIVRELHAKDGVSVLLAEQNAAAALAVADTAHVLENGRVIAGGPAADMRARADVQTLYLGTRRARKGVSA</sequence>
<dbReference type="RefSeq" id="WP_394833312.1">
    <property type="nucleotide sequence ID" value="NZ_CP089929.1"/>
</dbReference>
<reference evidence="7" key="1">
    <citation type="submission" date="2021-12" db="EMBL/GenBank/DDBJ databases">
        <title>Discovery of the Pendulisporaceae a myxobacterial family with distinct sporulation behavior and unique specialized metabolism.</title>
        <authorList>
            <person name="Garcia R."/>
            <person name="Popoff A."/>
            <person name="Bader C.D."/>
            <person name="Loehr J."/>
            <person name="Walesch S."/>
            <person name="Walt C."/>
            <person name="Boldt J."/>
            <person name="Bunk B."/>
            <person name="Haeckl F.J.F.P.J."/>
            <person name="Gunesch A.P."/>
            <person name="Birkelbach J."/>
            <person name="Nuebel U."/>
            <person name="Pietschmann T."/>
            <person name="Bach T."/>
            <person name="Mueller R."/>
        </authorList>
    </citation>
    <scope>NUCLEOTIDE SEQUENCE</scope>
    <source>
        <strain evidence="7">MSr11367</strain>
    </source>
</reference>
<dbReference type="SMART" id="SM00382">
    <property type="entry name" value="AAA"/>
    <property type="match status" value="1"/>
</dbReference>
<dbReference type="PANTHER" id="PTHR43820">
    <property type="entry name" value="HIGH-AFFINITY BRANCHED-CHAIN AMINO ACID TRANSPORT ATP-BINDING PROTEIN LIVF"/>
    <property type="match status" value="1"/>
</dbReference>
<organism evidence="7 8">
    <name type="scientific">Pendulispora rubella</name>
    <dbReference type="NCBI Taxonomy" id="2741070"/>
    <lineage>
        <taxon>Bacteria</taxon>
        <taxon>Pseudomonadati</taxon>
        <taxon>Myxococcota</taxon>
        <taxon>Myxococcia</taxon>
        <taxon>Myxococcales</taxon>
        <taxon>Sorangiineae</taxon>
        <taxon>Pendulisporaceae</taxon>
        <taxon>Pendulispora</taxon>
    </lineage>
</organism>
<dbReference type="Proteomes" id="UP001374803">
    <property type="component" value="Chromosome"/>
</dbReference>
<name>A0ABZ2KYB6_9BACT</name>
<dbReference type="InterPro" id="IPR003593">
    <property type="entry name" value="AAA+_ATPase"/>
</dbReference>
<evidence type="ECO:0000256" key="5">
    <source>
        <dbReference type="ARBA" id="ARBA00022970"/>
    </source>
</evidence>
<feature type="domain" description="ABC transporter" evidence="6">
    <location>
        <begin position="16"/>
        <end position="256"/>
    </location>
</feature>
<evidence type="ECO:0000256" key="3">
    <source>
        <dbReference type="ARBA" id="ARBA00022741"/>
    </source>
</evidence>
<dbReference type="InterPro" id="IPR027417">
    <property type="entry name" value="P-loop_NTPase"/>
</dbReference>
<evidence type="ECO:0000256" key="1">
    <source>
        <dbReference type="ARBA" id="ARBA00005417"/>
    </source>
</evidence>
<comment type="similarity">
    <text evidence="1">Belongs to the ABC transporter superfamily.</text>
</comment>
<dbReference type="SUPFAM" id="SSF52540">
    <property type="entry name" value="P-loop containing nucleoside triphosphate hydrolases"/>
    <property type="match status" value="1"/>
</dbReference>